<reference evidence="1 2" key="1">
    <citation type="submission" date="2015-05" db="EMBL/GenBank/DDBJ databases">
        <title>Evolution of Trichinella species and genotypes.</title>
        <authorList>
            <person name="Korhonen P.K."/>
            <person name="Edoardo P."/>
            <person name="Giuseppe L.R."/>
            <person name="Gasser R.B."/>
        </authorList>
    </citation>
    <scope>NUCLEOTIDE SEQUENCE [LARGE SCALE GENOMIC DNA]</scope>
    <source>
        <strain evidence="1">ISS10</strain>
    </source>
</reference>
<evidence type="ECO:0000313" key="2">
    <source>
        <dbReference type="Proteomes" id="UP000054721"/>
    </source>
</evidence>
<dbReference type="OrthoDB" id="10413784at2759"/>
<name>A0A0V1LB50_9BILA</name>
<dbReference type="Proteomes" id="UP000054721">
    <property type="component" value="Unassembled WGS sequence"/>
</dbReference>
<accession>A0A0V1LB50</accession>
<protein>
    <submittedName>
        <fullName evidence="1">Uncharacterized protein</fullName>
    </submittedName>
</protein>
<evidence type="ECO:0000313" key="1">
    <source>
        <dbReference type="EMBL" id="KRZ56767.1"/>
    </source>
</evidence>
<sequence length="184" mass="21059">MISDFTRSNCLRDAPDEHFVWENGFKMSNNAFCKQSCINPARSLLSMLNIIAHGYTACMSRLAFKLVAQFVCETKATKRRASSHAILAAERVSFVAVHKSCADKIICSAFSKERKKTNNIFLFNIIPEKNEEEERNAFFFLSVTVLFTRTTIIVNCPNRVCKTELVALENCKKHYWKSNSEEEL</sequence>
<organism evidence="1 2">
    <name type="scientific">Trichinella nativa</name>
    <dbReference type="NCBI Taxonomy" id="6335"/>
    <lineage>
        <taxon>Eukaryota</taxon>
        <taxon>Metazoa</taxon>
        <taxon>Ecdysozoa</taxon>
        <taxon>Nematoda</taxon>
        <taxon>Enoplea</taxon>
        <taxon>Dorylaimia</taxon>
        <taxon>Trichinellida</taxon>
        <taxon>Trichinellidae</taxon>
        <taxon>Trichinella</taxon>
    </lineage>
</organism>
<gene>
    <name evidence="1" type="ORF">T02_5935</name>
</gene>
<proteinExistence type="predicted"/>
<keyword evidence="2" id="KW-1185">Reference proteome</keyword>
<comment type="caution">
    <text evidence="1">The sequence shown here is derived from an EMBL/GenBank/DDBJ whole genome shotgun (WGS) entry which is preliminary data.</text>
</comment>
<dbReference type="EMBL" id="JYDW01000088">
    <property type="protein sequence ID" value="KRZ56767.1"/>
    <property type="molecule type" value="Genomic_DNA"/>
</dbReference>
<dbReference type="AlphaFoldDB" id="A0A0V1LB50"/>